<protein>
    <submittedName>
        <fullName evidence="1">Uncharacterized protein</fullName>
    </submittedName>
</protein>
<dbReference type="Proteomes" id="UP000018542">
    <property type="component" value="Chromosome"/>
</dbReference>
<dbReference type="KEGG" id="hni:W911_12080"/>
<name>V5SH80_9HYPH</name>
<evidence type="ECO:0000313" key="1">
    <source>
        <dbReference type="EMBL" id="AHB50246.1"/>
    </source>
</evidence>
<organism evidence="1 2">
    <name type="scientific">Hyphomicrobium nitrativorans NL23</name>
    <dbReference type="NCBI Taxonomy" id="1029756"/>
    <lineage>
        <taxon>Bacteria</taxon>
        <taxon>Pseudomonadati</taxon>
        <taxon>Pseudomonadota</taxon>
        <taxon>Alphaproteobacteria</taxon>
        <taxon>Hyphomicrobiales</taxon>
        <taxon>Hyphomicrobiaceae</taxon>
        <taxon>Hyphomicrobium</taxon>
    </lineage>
</organism>
<keyword evidence="2" id="KW-1185">Reference proteome</keyword>
<dbReference type="AlphaFoldDB" id="V5SH80"/>
<dbReference type="HOGENOM" id="CLU_1554095_0_0_5"/>
<gene>
    <name evidence="1" type="ORF">W911_12080</name>
</gene>
<accession>V5SH80</accession>
<dbReference type="EMBL" id="CP006912">
    <property type="protein sequence ID" value="AHB50246.1"/>
    <property type="molecule type" value="Genomic_DNA"/>
</dbReference>
<dbReference type="PATRIC" id="fig|1029756.8.peg.2508"/>
<dbReference type="OrthoDB" id="7960992at2"/>
<proteinExistence type="predicted"/>
<evidence type="ECO:0000313" key="2">
    <source>
        <dbReference type="Proteomes" id="UP000018542"/>
    </source>
</evidence>
<dbReference type="STRING" id="1029756.W911_12080"/>
<dbReference type="RefSeq" id="WP_023787756.1">
    <property type="nucleotide sequence ID" value="NC_022997.1"/>
</dbReference>
<reference evidence="1 2" key="1">
    <citation type="journal article" date="2014" name="Genome Announc.">
        <title>Complete Genome Sequence of Hyphomicrobium nitrativorans Strain NL23, a Denitrifying Bacterium Isolated from Biofilm of a Methanol-Fed Denitrification System Treating Seawater at the Montreal Biodome.</title>
        <authorList>
            <person name="Martineau C."/>
            <person name="Villeneuve C."/>
            <person name="Mauffrey F."/>
            <person name="Villemur R."/>
        </authorList>
    </citation>
    <scope>NUCLEOTIDE SEQUENCE [LARGE SCALE GENOMIC DNA]</scope>
    <source>
        <strain evidence="1">NL23</strain>
    </source>
</reference>
<sequence>MAATEPQPHGNFIAFLVREKEPGDKRPMFEGRLSLPDEPKVEYAFPLFGHEYTDPKTGEVMTMFNGSTDPVSLNAAPMDQIAALLKGADTTTALASVGSLQLRPRQLVLFPNRFKDEAPEKDRPHYWGAYNHTRNDAVLRIGAWLRKDRYGRAMFGGATSYPLPGKSEVEQQDATLTIAELEAQGVVSRGMPEKAKKRSGGRGE</sequence>